<dbReference type="EC" id="2.1.1.6" evidence="1"/>
<comment type="similarity">
    <text evidence="6">Belongs to the class I-like SAM-binding methyltransferase superfamily. Cation-dependent O-methyltransferase family.</text>
</comment>
<dbReference type="SUPFAM" id="SSF53335">
    <property type="entry name" value="S-adenosyl-L-methionine-dependent methyltransferases"/>
    <property type="match status" value="1"/>
</dbReference>
<protein>
    <recommendedName>
        <fullName evidence="1">catechol O-methyltransferase</fullName>
        <ecNumber evidence="1">2.1.1.6</ecNumber>
    </recommendedName>
</protein>
<organism evidence="7 8">
    <name type="scientific">Meyerozyma guilliermondii (strain ATCC 6260 / CBS 566 / DSM 6381 / JCM 1539 / NBRC 10279 / NRRL Y-324)</name>
    <name type="common">Yeast</name>
    <name type="synonym">Candida guilliermondii</name>
    <dbReference type="NCBI Taxonomy" id="294746"/>
    <lineage>
        <taxon>Eukaryota</taxon>
        <taxon>Fungi</taxon>
        <taxon>Dikarya</taxon>
        <taxon>Ascomycota</taxon>
        <taxon>Saccharomycotina</taxon>
        <taxon>Pichiomycetes</taxon>
        <taxon>Debaryomycetaceae</taxon>
        <taxon>Meyerozyma</taxon>
    </lineage>
</organism>
<dbReference type="RefSeq" id="XP_001482054.2">
    <property type="nucleotide sequence ID" value="XM_001482004.1"/>
</dbReference>
<keyword evidence="2" id="KW-0489">Methyltransferase</keyword>
<proteinExistence type="inferred from homology"/>
<dbReference type="AlphaFoldDB" id="A5DRB6"/>
<dbReference type="EMBL" id="CH408162">
    <property type="protein sequence ID" value="EDK41719.2"/>
    <property type="molecule type" value="Genomic_DNA"/>
</dbReference>
<dbReference type="GeneID" id="5123767"/>
<accession>A5DRB6</accession>
<evidence type="ECO:0000256" key="2">
    <source>
        <dbReference type="ARBA" id="ARBA00022603"/>
    </source>
</evidence>
<gene>
    <name evidence="7" type="ORF">PGUG_05817</name>
</gene>
<dbReference type="HOGENOM" id="CLU_050461_0_0_1"/>
<evidence type="ECO:0000313" key="8">
    <source>
        <dbReference type="Proteomes" id="UP000001997"/>
    </source>
</evidence>
<sequence length="238" mass="26290">MSYVPTLKALVKKLETHTRARGNPKEVLAILDTLVQENGGMMNIGPEKGNIIKEILRKNPPKTMIELGCFFGYSAVMFAGELQKVDGAKYTSFELSEDFAAISRRVVDFAGLSNKVDIVVGPASKTLPEFWERSKRQVDFAFIDHEKRAYVPDLQIMESLGLVAPGTILVADNVIRPGAPEYIKYVEASTDERKKLLNVGSQYPGKWNLLYDSNQIKVSSGFGVDALEVSKCVGVAEE</sequence>
<evidence type="ECO:0000256" key="1">
    <source>
        <dbReference type="ARBA" id="ARBA00012880"/>
    </source>
</evidence>
<dbReference type="PANTHER" id="PTHR43836">
    <property type="entry name" value="CATECHOL O-METHYLTRANSFERASE 1-RELATED"/>
    <property type="match status" value="1"/>
</dbReference>
<dbReference type="Pfam" id="PF01596">
    <property type="entry name" value="Methyltransf_3"/>
    <property type="match status" value="1"/>
</dbReference>
<evidence type="ECO:0000256" key="6">
    <source>
        <dbReference type="ARBA" id="ARBA00023453"/>
    </source>
</evidence>
<dbReference type="STRING" id="294746.A5DRB6"/>
<keyword evidence="8" id="KW-1185">Reference proteome</keyword>
<evidence type="ECO:0000256" key="3">
    <source>
        <dbReference type="ARBA" id="ARBA00022679"/>
    </source>
</evidence>
<dbReference type="PANTHER" id="PTHR43836:SF2">
    <property type="entry name" value="CATECHOL O-METHYLTRANSFERASE 1-RELATED"/>
    <property type="match status" value="1"/>
</dbReference>
<dbReference type="Gene3D" id="3.40.50.150">
    <property type="entry name" value="Vaccinia Virus protein VP39"/>
    <property type="match status" value="1"/>
</dbReference>
<keyword evidence="5" id="KW-0128">Catecholamine metabolism</keyword>
<dbReference type="InterPro" id="IPR002935">
    <property type="entry name" value="SAM_O-MeTrfase"/>
</dbReference>
<name>A5DRB6_PICGU</name>
<dbReference type="InParanoid" id="A5DRB6"/>
<dbReference type="GO" id="GO:0006584">
    <property type="term" value="P:catecholamine metabolic process"/>
    <property type="evidence" value="ECO:0007669"/>
    <property type="project" value="UniProtKB-KW"/>
</dbReference>
<evidence type="ECO:0000313" key="7">
    <source>
        <dbReference type="EMBL" id="EDK41719.2"/>
    </source>
</evidence>
<dbReference type="InterPro" id="IPR029063">
    <property type="entry name" value="SAM-dependent_MTases_sf"/>
</dbReference>
<dbReference type="PROSITE" id="PS51682">
    <property type="entry name" value="SAM_OMT_I"/>
    <property type="match status" value="1"/>
</dbReference>
<dbReference type="OMA" id="VEITRCV"/>
<evidence type="ECO:0000256" key="4">
    <source>
        <dbReference type="ARBA" id="ARBA00022691"/>
    </source>
</evidence>
<keyword evidence="3" id="KW-0808">Transferase</keyword>
<evidence type="ECO:0000256" key="5">
    <source>
        <dbReference type="ARBA" id="ARBA00022939"/>
    </source>
</evidence>
<dbReference type="KEGG" id="pgu:PGUG_05817"/>
<dbReference type="Proteomes" id="UP000001997">
    <property type="component" value="Unassembled WGS sequence"/>
</dbReference>
<dbReference type="GO" id="GO:0032259">
    <property type="term" value="P:methylation"/>
    <property type="evidence" value="ECO:0007669"/>
    <property type="project" value="UniProtKB-KW"/>
</dbReference>
<dbReference type="OrthoDB" id="186626at2759"/>
<reference evidence="7 8" key="1">
    <citation type="journal article" date="2009" name="Nature">
        <title>Evolution of pathogenicity and sexual reproduction in eight Candida genomes.</title>
        <authorList>
            <person name="Butler G."/>
            <person name="Rasmussen M.D."/>
            <person name="Lin M.F."/>
            <person name="Santos M.A."/>
            <person name="Sakthikumar S."/>
            <person name="Munro C.A."/>
            <person name="Rheinbay E."/>
            <person name="Grabherr M."/>
            <person name="Forche A."/>
            <person name="Reedy J.L."/>
            <person name="Agrafioti I."/>
            <person name="Arnaud M.B."/>
            <person name="Bates S."/>
            <person name="Brown A.J."/>
            <person name="Brunke S."/>
            <person name="Costanzo M.C."/>
            <person name="Fitzpatrick D.A."/>
            <person name="de Groot P.W."/>
            <person name="Harris D."/>
            <person name="Hoyer L.L."/>
            <person name="Hube B."/>
            <person name="Klis F.M."/>
            <person name="Kodira C."/>
            <person name="Lennard N."/>
            <person name="Logue M.E."/>
            <person name="Martin R."/>
            <person name="Neiman A.M."/>
            <person name="Nikolaou E."/>
            <person name="Quail M.A."/>
            <person name="Quinn J."/>
            <person name="Santos M.C."/>
            <person name="Schmitzberger F.F."/>
            <person name="Sherlock G."/>
            <person name="Shah P."/>
            <person name="Silverstein K.A."/>
            <person name="Skrzypek M.S."/>
            <person name="Soll D."/>
            <person name="Staggs R."/>
            <person name="Stansfield I."/>
            <person name="Stumpf M.P."/>
            <person name="Sudbery P.E."/>
            <person name="Srikantha T."/>
            <person name="Zeng Q."/>
            <person name="Berman J."/>
            <person name="Berriman M."/>
            <person name="Heitman J."/>
            <person name="Gow N.A."/>
            <person name="Lorenz M.C."/>
            <person name="Birren B.W."/>
            <person name="Kellis M."/>
            <person name="Cuomo C.A."/>
        </authorList>
    </citation>
    <scope>NUCLEOTIDE SEQUENCE [LARGE SCALE GENOMIC DNA]</scope>
    <source>
        <strain evidence="8">ATCC 6260 / CBS 566 / DSM 6381 / JCM 1539 / NBRC 10279 / NRRL Y-324</strain>
    </source>
</reference>
<keyword evidence="4" id="KW-0949">S-adenosyl-L-methionine</keyword>
<dbReference type="eggNOG" id="KOG1663">
    <property type="taxonomic scope" value="Eukaryota"/>
</dbReference>
<dbReference type="GO" id="GO:0008171">
    <property type="term" value="F:O-methyltransferase activity"/>
    <property type="evidence" value="ECO:0007669"/>
    <property type="project" value="InterPro"/>
</dbReference>